<dbReference type="InterPro" id="IPR005073">
    <property type="entry name" value="Peptidase_M74"/>
</dbReference>
<sequence>MWLPLTVAAAPPEPEADPARSSDEPSDAKPTWIKHRIIPGERVIEIAARYHVSADSLIRWNKLDPKNPQIFAGRTLRVLTNFAPPPQKKIEYVVKSGDTWNKIAKAHRVDADTLRLRWNPKVPRAFKAGQTLVIWVEPVVKQAKPGAAAGGDASSVAALPPLPLVAIRSGSISVGTPSNGKIVNALQLPENNQLYTLRRPDEAFGSSHTLEHLQLAIARWRRDSGFTGALKIGAISKQGGGKLKPHSSHRSGRDVDIRLPVINNGSAEQVSDVDWDALWGLVMALVDTGEVKTIYLTTDRQKHLLAAAKRAGADQATIERVLQYPEKSGHNNGIVRNQSGHTAHIHVRFNCASNETRCEDN</sequence>
<evidence type="ECO:0000256" key="5">
    <source>
        <dbReference type="ARBA" id="ARBA00022801"/>
    </source>
</evidence>
<keyword evidence="3" id="KW-0732">Signal</keyword>
<feature type="domain" description="LysM" evidence="9">
    <location>
        <begin position="90"/>
        <end position="134"/>
    </location>
</feature>
<name>A0A2S9YX64_9BACT</name>
<dbReference type="EC" id="3.4.24.-" evidence="10"/>
<comment type="caution">
    <text evidence="10">The sequence shown here is derived from an EMBL/GenBank/DDBJ whole genome shotgun (WGS) entry which is preliminary data.</text>
</comment>
<organism evidence="10 11">
    <name type="scientific">Enhygromyxa salina</name>
    <dbReference type="NCBI Taxonomy" id="215803"/>
    <lineage>
        <taxon>Bacteria</taxon>
        <taxon>Pseudomonadati</taxon>
        <taxon>Myxococcota</taxon>
        <taxon>Polyangia</taxon>
        <taxon>Nannocystales</taxon>
        <taxon>Nannocystaceae</taxon>
        <taxon>Enhygromyxa</taxon>
    </lineage>
</organism>
<dbReference type="PANTHER" id="PTHR33734:SF22">
    <property type="entry name" value="MEMBRANE-BOUND LYTIC MUREIN TRANSGLYCOSYLASE D"/>
    <property type="match status" value="1"/>
</dbReference>
<reference evidence="10 11" key="1">
    <citation type="submission" date="2018-03" db="EMBL/GenBank/DDBJ databases">
        <title>Draft Genome Sequences of the Obligatory Marine Myxobacteria Enhygromyxa salina SWB007.</title>
        <authorList>
            <person name="Poehlein A."/>
            <person name="Moghaddam J.A."/>
            <person name="Harms H."/>
            <person name="Alanjari M."/>
            <person name="Koenig G.M."/>
            <person name="Daniel R."/>
            <person name="Schaeberle T.F."/>
        </authorList>
    </citation>
    <scope>NUCLEOTIDE SEQUENCE [LARGE SCALE GENOMIC DNA]</scope>
    <source>
        <strain evidence="10 11">SWB007</strain>
    </source>
</reference>
<evidence type="ECO:0000256" key="1">
    <source>
        <dbReference type="ARBA" id="ARBA00022670"/>
    </source>
</evidence>
<feature type="compositionally biased region" description="Basic and acidic residues" evidence="8">
    <location>
        <begin position="17"/>
        <end position="27"/>
    </location>
</feature>
<protein>
    <submittedName>
        <fullName evidence="10">Penicillin-insensitive murein endopeptidase</fullName>
        <ecNumber evidence="10">3.4.24.-</ecNumber>
    </submittedName>
</protein>
<dbReference type="InterPro" id="IPR009045">
    <property type="entry name" value="Zn_M74/Hedgehog-like"/>
</dbReference>
<evidence type="ECO:0000313" key="10">
    <source>
        <dbReference type="EMBL" id="PRQ09688.1"/>
    </source>
</evidence>
<proteinExistence type="predicted"/>
<dbReference type="GO" id="GO:0004252">
    <property type="term" value="F:serine-type endopeptidase activity"/>
    <property type="evidence" value="ECO:0007669"/>
    <property type="project" value="InterPro"/>
</dbReference>
<dbReference type="PANTHER" id="PTHR33734">
    <property type="entry name" value="LYSM DOMAIN-CONTAINING GPI-ANCHORED PROTEIN 2"/>
    <property type="match status" value="1"/>
</dbReference>
<dbReference type="InterPro" id="IPR018392">
    <property type="entry name" value="LysM"/>
</dbReference>
<evidence type="ECO:0000259" key="9">
    <source>
        <dbReference type="PROSITE" id="PS51782"/>
    </source>
</evidence>
<dbReference type="EMBL" id="PVNL01000014">
    <property type="protein sequence ID" value="PRQ09688.1"/>
    <property type="molecule type" value="Genomic_DNA"/>
</dbReference>
<keyword evidence="6" id="KW-0862">Zinc</keyword>
<dbReference type="Proteomes" id="UP000238823">
    <property type="component" value="Unassembled WGS sequence"/>
</dbReference>
<keyword evidence="2" id="KW-0479">Metal-binding</keyword>
<evidence type="ECO:0000256" key="8">
    <source>
        <dbReference type="SAM" id="MobiDB-lite"/>
    </source>
</evidence>
<dbReference type="GO" id="GO:0030288">
    <property type="term" value="C:outer membrane-bounded periplasmic space"/>
    <property type="evidence" value="ECO:0007669"/>
    <property type="project" value="InterPro"/>
</dbReference>
<dbReference type="Pfam" id="PF03411">
    <property type="entry name" value="Peptidase_M74"/>
    <property type="match status" value="1"/>
</dbReference>
<dbReference type="SMART" id="SM00257">
    <property type="entry name" value="LysM"/>
    <property type="match status" value="2"/>
</dbReference>
<dbReference type="InterPro" id="IPR036779">
    <property type="entry name" value="LysM_dom_sf"/>
</dbReference>
<dbReference type="PROSITE" id="PS51782">
    <property type="entry name" value="LYSM"/>
    <property type="match status" value="2"/>
</dbReference>
<keyword evidence="5 10" id="KW-0378">Hydrolase</keyword>
<dbReference type="SUPFAM" id="SSF55166">
    <property type="entry name" value="Hedgehog/DD-peptidase"/>
    <property type="match status" value="1"/>
</dbReference>
<dbReference type="SUPFAM" id="SSF54106">
    <property type="entry name" value="LysM domain"/>
    <property type="match status" value="2"/>
</dbReference>
<evidence type="ECO:0000256" key="7">
    <source>
        <dbReference type="ARBA" id="ARBA00023049"/>
    </source>
</evidence>
<dbReference type="Pfam" id="PF01476">
    <property type="entry name" value="LysM"/>
    <property type="match status" value="2"/>
</dbReference>
<dbReference type="Gene3D" id="3.10.350.10">
    <property type="entry name" value="LysM domain"/>
    <property type="match status" value="2"/>
</dbReference>
<dbReference type="AlphaFoldDB" id="A0A2S9YX64"/>
<gene>
    <name evidence="10" type="primary">mepA_1</name>
    <name evidence="10" type="ORF">ENSA7_06040</name>
</gene>
<evidence type="ECO:0000313" key="11">
    <source>
        <dbReference type="Proteomes" id="UP000238823"/>
    </source>
</evidence>
<evidence type="ECO:0000256" key="3">
    <source>
        <dbReference type="ARBA" id="ARBA00022729"/>
    </source>
</evidence>
<keyword evidence="1" id="KW-0645">Protease</keyword>
<evidence type="ECO:0000256" key="2">
    <source>
        <dbReference type="ARBA" id="ARBA00022723"/>
    </source>
</evidence>
<keyword evidence="7" id="KW-0482">Metalloprotease</keyword>
<dbReference type="Gene3D" id="3.30.1380.10">
    <property type="match status" value="1"/>
</dbReference>
<keyword evidence="4" id="KW-0574">Periplasm</keyword>
<evidence type="ECO:0000256" key="6">
    <source>
        <dbReference type="ARBA" id="ARBA00022833"/>
    </source>
</evidence>
<dbReference type="GO" id="GO:0046872">
    <property type="term" value="F:metal ion binding"/>
    <property type="evidence" value="ECO:0007669"/>
    <property type="project" value="UniProtKB-KW"/>
</dbReference>
<evidence type="ECO:0000256" key="4">
    <source>
        <dbReference type="ARBA" id="ARBA00022764"/>
    </source>
</evidence>
<feature type="region of interest" description="Disordered" evidence="8">
    <location>
        <begin position="1"/>
        <end position="30"/>
    </location>
</feature>
<dbReference type="GO" id="GO:0008237">
    <property type="term" value="F:metallopeptidase activity"/>
    <property type="evidence" value="ECO:0007669"/>
    <property type="project" value="UniProtKB-KW"/>
</dbReference>
<feature type="domain" description="LysM" evidence="9">
    <location>
        <begin position="33"/>
        <end position="78"/>
    </location>
</feature>
<dbReference type="CDD" id="cd00118">
    <property type="entry name" value="LysM"/>
    <property type="match status" value="2"/>
</dbReference>
<accession>A0A2S9YX64</accession>
<dbReference type="GO" id="GO:0006508">
    <property type="term" value="P:proteolysis"/>
    <property type="evidence" value="ECO:0007669"/>
    <property type="project" value="UniProtKB-KW"/>
</dbReference>
<dbReference type="GO" id="GO:0008932">
    <property type="term" value="F:lytic endotransglycosylase activity"/>
    <property type="evidence" value="ECO:0007669"/>
    <property type="project" value="TreeGrafter"/>
</dbReference>